<sequence length="270" mass="29637">MNLALYKEMMRVNLRGIMNYAGGSAFYILFMIWLYPGLADNTKALNDLVQAMPEGVGKAFGLNNGFSSAEGFISGEYYGLILVLILAIVCVQMSTQLVAKLVDRGSMAYLLATPTTRSKVAFTQAMVLVTSLFMIMAVTTLSGFAGKAWFLGSDYEFGIARFSQLNLVAFLLFFAIGGFCFLVSCACNDEKKALGISGAVTFGFFTLDILGKISDKLDVLRFFTLFSFYRPGEIVQGTAAWAEVSIWLLLIGLACFTIGIQLFRRRDLPL</sequence>
<protein>
    <submittedName>
        <fullName evidence="2">Permease</fullName>
    </submittedName>
</protein>
<dbReference type="AlphaFoldDB" id="A0A089L6N5"/>
<feature type="transmembrane region" description="Helical" evidence="1">
    <location>
        <begin position="244"/>
        <end position="263"/>
    </location>
</feature>
<dbReference type="KEGG" id="pbd:PBOR_09530"/>
<dbReference type="HOGENOM" id="CLU_064090_1_1_9"/>
<feature type="transmembrane region" description="Helical" evidence="1">
    <location>
        <begin position="193"/>
        <end position="213"/>
    </location>
</feature>
<dbReference type="PANTHER" id="PTHR37305">
    <property type="entry name" value="INTEGRAL MEMBRANE PROTEIN-RELATED"/>
    <property type="match status" value="1"/>
</dbReference>
<evidence type="ECO:0000313" key="3">
    <source>
        <dbReference type="Proteomes" id="UP000029518"/>
    </source>
</evidence>
<keyword evidence="1" id="KW-0472">Membrane</keyword>
<feature type="transmembrane region" description="Helical" evidence="1">
    <location>
        <begin position="12"/>
        <end position="35"/>
    </location>
</feature>
<dbReference type="Pfam" id="PF12679">
    <property type="entry name" value="ABC2_membrane_2"/>
    <property type="match status" value="1"/>
</dbReference>
<feature type="transmembrane region" description="Helical" evidence="1">
    <location>
        <begin position="120"/>
        <end position="145"/>
    </location>
</feature>
<dbReference type="GO" id="GO:0140359">
    <property type="term" value="F:ABC-type transporter activity"/>
    <property type="evidence" value="ECO:0007669"/>
    <property type="project" value="InterPro"/>
</dbReference>
<keyword evidence="3" id="KW-1185">Reference proteome</keyword>
<organism evidence="2 3">
    <name type="scientific">Paenibacillus borealis</name>
    <dbReference type="NCBI Taxonomy" id="160799"/>
    <lineage>
        <taxon>Bacteria</taxon>
        <taxon>Bacillati</taxon>
        <taxon>Bacillota</taxon>
        <taxon>Bacilli</taxon>
        <taxon>Bacillales</taxon>
        <taxon>Paenibacillaceae</taxon>
        <taxon>Paenibacillus</taxon>
    </lineage>
</organism>
<reference evidence="2" key="1">
    <citation type="submission" date="2014-08" db="EMBL/GenBank/DDBJ databases">
        <title>Comparative genomics of the Paenibacillus odorifer group.</title>
        <authorList>
            <person name="den Bakker H.C."/>
            <person name="Tsai Y.-C.Y.-C."/>
            <person name="Martin N."/>
            <person name="Korlach J."/>
            <person name="Wiedmann M."/>
        </authorList>
    </citation>
    <scope>NUCLEOTIDE SEQUENCE [LARGE SCALE GENOMIC DNA]</scope>
    <source>
        <strain evidence="2">DSM 13188</strain>
    </source>
</reference>
<dbReference type="EMBL" id="CP009285">
    <property type="protein sequence ID" value="AIQ57146.1"/>
    <property type="molecule type" value="Genomic_DNA"/>
</dbReference>
<gene>
    <name evidence="2" type="ORF">PBOR_09530</name>
</gene>
<name>A0A089L6N5_PAEBO</name>
<dbReference type="RefSeq" id="WP_042211404.1">
    <property type="nucleotide sequence ID" value="NZ_CP009285.1"/>
</dbReference>
<proteinExistence type="predicted"/>
<dbReference type="GO" id="GO:0005886">
    <property type="term" value="C:plasma membrane"/>
    <property type="evidence" value="ECO:0007669"/>
    <property type="project" value="UniProtKB-SubCell"/>
</dbReference>
<feature type="transmembrane region" description="Helical" evidence="1">
    <location>
        <begin position="165"/>
        <end position="186"/>
    </location>
</feature>
<feature type="transmembrane region" description="Helical" evidence="1">
    <location>
        <begin position="77"/>
        <end position="99"/>
    </location>
</feature>
<accession>A0A089L6N5</accession>
<evidence type="ECO:0000256" key="1">
    <source>
        <dbReference type="SAM" id="Phobius"/>
    </source>
</evidence>
<dbReference type="OrthoDB" id="66636at2"/>
<dbReference type="PANTHER" id="PTHR37305:SF2">
    <property type="entry name" value="BACITRACIN TRANSPORT PERMEASE PROTEIN BCRB"/>
    <property type="match status" value="1"/>
</dbReference>
<evidence type="ECO:0000313" key="2">
    <source>
        <dbReference type="EMBL" id="AIQ57146.1"/>
    </source>
</evidence>
<keyword evidence="1" id="KW-0812">Transmembrane</keyword>
<keyword evidence="1" id="KW-1133">Transmembrane helix</keyword>
<dbReference type="Proteomes" id="UP000029518">
    <property type="component" value="Chromosome"/>
</dbReference>